<sequence>MGYDVEWIPSVTELQLAGVEFVDKKGSDVSFLDISFKDGTIEIPKVKLHGTTISLFRNLIAYEQCNNRFTEDYMTAYASFMDYMINTPKDVALFEEKEIFINQLGTPDHAATLINQLCHHTQDRGNNYLQGSMRGIKNYHANRLHKWWAGFRHDYFKNPWTIASLLAAFILLLLTVEQSFFTAYSYFRPPS</sequence>
<evidence type="ECO:0000313" key="1">
    <source>
        <dbReference type="EMBL" id="KAH7661343.1"/>
    </source>
</evidence>
<evidence type="ECO:0000313" key="2">
    <source>
        <dbReference type="Proteomes" id="UP000827976"/>
    </source>
</evidence>
<dbReference type="EMBL" id="CM037025">
    <property type="protein sequence ID" value="KAH7661343.1"/>
    <property type="molecule type" value="Genomic_DNA"/>
</dbReference>
<organism evidence="1 2">
    <name type="scientific">Dioscorea alata</name>
    <name type="common">Purple yam</name>
    <dbReference type="NCBI Taxonomy" id="55571"/>
    <lineage>
        <taxon>Eukaryota</taxon>
        <taxon>Viridiplantae</taxon>
        <taxon>Streptophyta</taxon>
        <taxon>Embryophyta</taxon>
        <taxon>Tracheophyta</taxon>
        <taxon>Spermatophyta</taxon>
        <taxon>Magnoliopsida</taxon>
        <taxon>Liliopsida</taxon>
        <taxon>Dioscoreales</taxon>
        <taxon>Dioscoreaceae</taxon>
        <taxon>Dioscorea</taxon>
    </lineage>
</organism>
<comment type="caution">
    <text evidence="1">The sequence shown here is derived from an EMBL/GenBank/DDBJ whole genome shotgun (WGS) entry which is preliminary data.</text>
</comment>
<name>A0ACB7ULJ1_DIOAL</name>
<gene>
    <name evidence="1" type="ORF">IHE45_15G056100</name>
</gene>
<keyword evidence="2" id="KW-1185">Reference proteome</keyword>
<dbReference type="Proteomes" id="UP000827976">
    <property type="component" value="Chromosome 15"/>
</dbReference>
<proteinExistence type="predicted"/>
<accession>A0ACB7ULJ1</accession>
<reference evidence="2" key="1">
    <citation type="journal article" date="2022" name="Nat. Commun.">
        <title>Chromosome evolution and the genetic basis of agronomically important traits in greater yam.</title>
        <authorList>
            <person name="Bredeson J.V."/>
            <person name="Lyons J.B."/>
            <person name="Oniyinde I.O."/>
            <person name="Okereke N.R."/>
            <person name="Kolade O."/>
            <person name="Nnabue I."/>
            <person name="Nwadili C.O."/>
            <person name="Hribova E."/>
            <person name="Parker M."/>
            <person name="Nwogha J."/>
            <person name="Shu S."/>
            <person name="Carlson J."/>
            <person name="Kariba R."/>
            <person name="Muthemba S."/>
            <person name="Knop K."/>
            <person name="Barton G.J."/>
            <person name="Sherwood A.V."/>
            <person name="Lopez-Montes A."/>
            <person name="Asiedu R."/>
            <person name="Jamnadass R."/>
            <person name="Muchugi A."/>
            <person name="Goodstein D."/>
            <person name="Egesi C.N."/>
            <person name="Featherston J."/>
            <person name="Asfaw A."/>
            <person name="Simpson G.G."/>
            <person name="Dolezel J."/>
            <person name="Hendre P.S."/>
            <person name="Van Deynze A."/>
            <person name="Kumar P.L."/>
            <person name="Obidiegwu J.E."/>
            <person name="Bhattacharjee R."/>
            <person name="Rokhsar D.S."/>
        </authorList>
    </citation>
    <scope>NUCLEOTIDE SEQUENCE [LARGE SCALE GENOMIC DNA]</scope>
    <source>
        <strain evidence="2">cv. TDa95/00328</strain>
    </source>
</reference>
<protein>
    <submittedName>
        <fullName evidence="1">Penicillin amidase type domain 1-containing protein</fullName>
    </submittedName>
</protein>